<keyword evidence="1" id="KW-0175">Coiled coil</keyword>
<feature type="non-terminal residue" evidence="2">
    <location>
        <position position="1"/>
    </location>
</feature>
<sequence length="110" mass="12245">DIYAVNRTGLGRGRGFAVSEIFSVLGESAITTPIAERCRVILGLIEGKKILSAGEASVLMAEVDRWKDEARRERRSSEDLFAKLVDLEEQAMSWKKEASGSHLLVLRNLR</sequence>
<gene>
    <name evidence="2" type="ORF">S06H3_64878</name>
</gene>
<dbReference type="EMBL" id="BARV01043475">
    <property type="protein sequence ID" value="GAI63515.1"/>
    <property type="molecule type" value="Genomic_DNA"/>
</dbReference>
<name>X1RK43_9ZZZZ</name>
<protein>
    <submittedName>
        <fullName evidence="2">Uncharacterized protein</fullName>
    </submittedName>
</protein>
<comment type="caution">
    <text evidence="2">The sequence shown here is derived from an EMBL/GenBank/DDBJ whole genome shotgun (WGS) entry which is preliminary data.</text>
</comment>
<feature type="coiled-coil region" evidence="1">
    <location>
        <begin position="70"/>
        <end position="97"/>
    </location>
</feature>
<evidence type="ECO:0000256" key="1">
    <source>
        <dbReference type="SAM" id="Coils"/>
    </source>
</evidence>
<feature type="non-terminal residue" evidence="2">
    <location>
        <position position="110"/>
    </location>
</feature>
<accession>X1RK43</accession>
<proteinExistence type="predicted"/>
<dbReference type="AlphaFoldDB" id="X1RK43"/>
<reference evidence="2" key="1">
    <citation type="journal article" date="2014" name="Front. Microbiol.">
        <title>High frequency of phylogenetically diverse reductive dehalogenase-homologous genes in deep subseafloor sedimentary metagenomes.</title>
        <authorList>
            <person name="Kawai M."/>
            <person name="Futagami T."/>
            <person name="Toyoda A."/>
            <person name="Takaki Y."/>
            <person name="Nishi S."/>
            <person name="Hori S."/>
            <person name="Arai W."/>
            <person name="Tsubouchi T."/>
            <person name="Morono Y."/>
            <person name="Uchiyama I."/>
            <person name="Ito T."/>
            <person name="Fujiyama A."/>
            <person name="Inagaki F."/>
            <person name="Takami H."/>
        </authorList>
    </citation>
    <scope>NUCLEOTIDE SEQUENCE</scope>
    <source>
        <strain evidence="2">Expedition CK06-06</strain>
    </source>
</reference>
<organism evidence="2">
    <name type="scientific">marine sediment metagenome</name>
    <dbReference type="NCBI Taxonomy" id="412755"/>
    <lineage>
        <taxon>unclassified sequences</taxon>
        <taxon>metagenomes</taxon>
        <taxon>ecological metagenomes</taxon>
    </lineage>
</organism>
<evidence type="ECO:0000313" key="2">
    <source>
        <dbReference type="EMBL" id="GAI63515.1"/>
    </source>
</evidence>